<dbReference type="InterPro" id="IPR000209">
    <property type="entry name" value="Peptidase_S8/S53_dom"/>
</dbReference>
<accession>A0A4Q0XF04</accession>
<dbReference type="InterPro" id="IPR034058">
    <property type="entry name" value="TagA/B/C/D_pept_dom"/>
</dbReference>
<dbReference type="GO" id="GO:0004252">
    <property type="term" value="F:serine-type endopeptidase activity"/>
    <property type="evidence" value="ECO:0007669"/>
    <property type="project" value="UniProtKB-UniRule"/>
</dbReference>
<keyword evidence="4 6" id="KW-0378">Hydrolase</keyword>
<dbReference type="PRINTS" id="PR00723">
    <property type="entry name" value="SUBTILISIN"/>
</dbReference>
<evidence type="ECO:0000256" key="1">
    <source>
        <dbReference type="ARBA" id="ARBA00011073"/>
    </source>
</evidence>
<dbReference type="OrthoDB" id="9792152at2"/>
<feature type="active site" description="Charge relay system" evidence="6">
    <location>
        <position position="158"/>
    </location>
</feature>
<keyword evidence="3 7" id="KW-0732">Signal</keyword>
<evidence type="ECO:0000259" key="9">
    <source>
        <dbReference type="Pfam" id="PF18962"/>
    </source>
</evidence>
<feature type="active site" description="Charge relay system" evidence="6">
    <location>
        <position position="348"/>
    </location>
</feature>
<reference evidence="10 11" key="1">
    <citation type="submission" date="2019-01" db="EMBL/GenBank/DDBJ databases">
        <title>Genome sequence of the Antarctic species Gelidibacter gilvus ACAM 158(T).</title>
        <authorList>
            <person name="Bowman J.P."/>
        </authorList>
    </citation>
    <scope>NUCLEOTIDE SEQUENCE [LARGE SCALE GENOMIC DNA]</scope>
    <source>
        <strain evidence="10 11">IC158</strain>
    </source>
</reference>
<dbReference type="InterPro" id="IPR026444">
    <property type="entry name" value="Secre_tail"/>
</dbReference>
<dbReference type="Gene3D" id="2.60.120.380">
    <property type="match status" value="1"/>
</dbReference>
<feature type="chain" id="PRO_5020517550" evidence="7">
    <location>
        <begin position="20"/>
        <end position="652"/>
    </location>
</feature>
<dbReference type="SUPFAM" id="SSF52743">
    <property type="entry name" value="Subtilisin-like"/>
    <property type="match status" value="1"/>
</dbReference>
<feature type="domain" description="Secretion system C-terminal sorting" evidence="9">
    <location>
        <begin position="573"/>
        <end position="651"/>
    </location>
</feature>
<evidence type="ECO:0000259" key="8">
    <source>
        <dbReference type="Pfam" id="PF00082"/>
    </source>
</evidence>
<gene>
    <name evidence="10" type="ORF">ESZ48_17395</name>
</gene>
<dbReference type="InterPro" id="IPR008979">
    <property type="entry name" value="Galactose-bd-like_sf"/>
</dbReference>
<evidence type="ECO:0000256" key="2">
    <source>
        <dbReference type="ARBA" id="ARBA00022670"/>
    </source>
</evidence>
<dbReference type="GO" id="GO:0006508">
    <property type="term" value="P:proteolysis"/>
    <property type="evidence" value="ECO:0007669"/>
    <property type="project" value="UniProtKB-KW"/>
</dbReference>
<dbReference type="InterPro" id="IPR015500">
    <property type="entry name" value="Peptidase_S8_subtilisin-rel"/>
</dbReference>
<dbReference type="EMBL" id="SDDZ01000016">
    <property type="protein sequence ID" value="RXJ44582.1"/>
    <property type="molecule type" value="Genomic_DNA"/>
</dbReference>
<dbReference type="Gene3D" id="3.40.50.200">
    <property type="entry name" value="Peptidase S8/S53 domain"/>
    <property type="match status" value="1"/>
</dbReference>
<evidence type="ECO:0000256" key="4">
    <source>
        <dbReference type="ARBA" id="ARBA00022801"/>
    </source>
</evidence>
<dbReference type="Pfam" id="PF00082">
    <property type="entry name" value="Peptidase_S8"/>
    <property type="match status" value="1"/>
</dbReference>
<organism evidence="10 11">
    <name type="scientific">Gelidibacter gilvus</name>
    <dbReference type="NCBI Taxonomy" id="59602"/>
    <lineage>
        <taxon>Bacteria</taxon>
        <taxon>Pseudomonadati</taxon>
        <taxon>Bacteroidota</taxon>
        <taxon>Flavobacteriia</taxon>
        <taxon>Flavobacteriales</taxon>
        <taxon>Flavobacteriaceae</taxon>
        <taxon>Gelidibacter</taxon>
    </lineage>
</organism>
<protein>
    <submittedName>
        <fullName evidence="10">T9SS type A sorting domain-containing protein</fullName>
    </submittedName>
</protein>
<dbReference type="InterPro" id="IPR023828">
    <property type="entry name" value="Peptidase_S8_Ser-AS"/>
</dbReference>
<feature type="signal peptide" evidence="7">
    <location>
        <begin position="1"/>
        <end position="19"/>
    </location>
</feature>
<evidence type="ECO:0000313" key="10">
    <source>
        <dbReference type="EMBL" id="RXJ44582.1"/>
    </source>
</evidence>
<dbReference type="NCBIfam" id="TIGR04183">
    <property type="entry name" value="Por_Secre_tail"/>
    <property type="match status" value="1"/>
</dbReference>
<dbReference type="PROSITE" id="PS51892">
    <property type="entry name" value="SUBTILASE"/>
    <property type="match status" value="1"/>
</dbReference>
<dbReference type="PANTHER" id="PTHR43806:SF11">
    <property type="entry name" value="CEREVISIN-RELATED"/>
    <property type="match status" value="1"/>
</dbReference>
<evidence type="ECO:0000256" key="6">
    <source>
        <dbReference type="PROSITE-ProRule" id="PRU01240"/>
    </source>
</evidence>
<dbReference type="PANTHER" id="PTHR43806">
    <property type="entry name" value="PEPTIDASE S8"/>
    <property type="match status" value="1"/>
</dbReference>
<evidence type="ECO:0000256" key="5">
    <source>
        <dbReference type="ARBA" id="ARBA00022825"/>
    </source>
</evidence>
<dbReference type="InterPro" id="IPR050131">
    <property type="entry name" value="Peptidase_S8_subtilisin-like"/>
</dbReference>
<evidence type="ECO:0000256" key="7">
    <source>
        <dbReference type="SAM" id="SignalP"/>
    </source>
</evidence>
<dbReference type="Proteomes" id="UP000289792">
    <property type="component" value="Unassembled WGS sequence"/>
</dbReference>
<proteinExistence type="inferred from homology"/>
<dbReference type="RefSeq" id="WP_129018774.1">
    <property type="nucleotide sequence ID" value="NZ_SDDZ01000016.1"/>
</dbReference>
<feature type="active site" description="Charge relay system" evidence="6">
    <location>
        <position position="120"/>
    </location>
</feature>
<sequence length="652" mass="70637">MKKFLLLITFLFAISVGYSQNTLKANVSNENLELLKSFKSEEQQRISRVNAYTKSNRKVIMTSKDSLNYMHLYDVIDGVALYKTTHNLGSANATKTSDLQVGGSLGLNLDGSGMTLGVWDFGPIETGHPEFQNKTNTGSRVINVDNTSVGSETGFNDHATHISGTIGAKGVDANARGMATNINIHTYNWTNDKVEMLAAVNSATNPIIISNHSYGVPLVGEDKEKLPAWYMGAYTKDARDMDEISRNNPKYLIVTSAGNDGRTSYTGGMYADFDKLTTDKNAKNNLVIANANPVLQPFSSNFKTLIINRSSSQGPTDDLRVKPDIAADGTDVYSTTLDGTYATFSGTSMSAPNATGTLALLQQYYMQLHGGYMNSSTLKGLVCHTAVDDIAAPGPDPAFGWGFLDARASAEAIYNATTNTAILNELNLAQGKTYTMKFSAIAGDKLKATISWTDMPGDISQGELNDPTARLVNDLDLRISKDGEVFFPWKLNFDSATGFSNSKGDNTADNIEIVEIEAPSSGEYTLTVSHKGTLRGNVGNVFTPQTQDFALIVTGGNLVLNTKENVLSNNLVVFPNPSQGEFTISFDAHLNTNEDVKISVYDTSGRKIYANSFVNNSVRFTETIKLDHARPGVYIANISKGDSNTTHKIVIK</sequence>
<evidence type="ECO:0000256" key="3">
    <source>
        <dbReference type="ARBA" id="ARBA00022729"/>
    </source>
</evidence>
<comment type="similarity">
    <text evidence="1 6">Belongs to the peptidase S8 family.</text>
</comment>
<dbReference type="SUPFAM" id="SSF49785">
    <property type="entry name" value="Galactose-binding domain-like"/>
    <property type="match status" value="1"/>
</dbReference>
<name>A0A4Q0XF04_9FLAO</name>
<comment type="caution">
    <text evidence="10">The sequence shown here is derived from an EMBL/GenBank/DDBJ whole genome shotgun (WGS) entry which is preliminary data.</text>
</comment>
<keyword evidence="5 6" id="KW-0720">Serine protease</keyword>
<dbReference type="AlphaFoldDB" id="A0A4Q0XF04"/>
<dbReference type="InterPro" id="IPR036852">
    <property type="entry name" value="Peptidase_S8/S53_dom_sf"/>
</dbReference>
<dbReference type="Pfam" id="PF18962">
    <property type="entry name" value="Por_Secre_tail"/>
    <property type="match status" value="1"/>
</dbReference>
<keyword evidence="11" id="KW-1185">Reference proteome</keyword>
<keyword evidence="2 6" id="KW-0645">Protease</keyword>
<dbReference type="PROSITE" id="PS00138">
    <property type="entry name" value="SUBTILASE_SER"/>
    <property type="match status" value="1"/>
</dbReference>
<dbReference type="CDD" id="cd04842">
    <property type="entry name" value="Peptidases_S8_Kp43_protease"/>
    <property type="match status" value="1"/>
</dbReference>
<evidence type="ECO:0000313" key="11">
    <source>
        <dbReference type="Proteomes" id="UP000289792"/>
    </source>
</evidence>
<feature type="domain" description="Peptidase S8/S53" evidence="8">
    <location>
        <begin position="111"/>
        <end position="402"/>
    </location>
</feature>